<evidence type="ECO:0000313" key="3">
    <source>
        <dbReference type="EMBL" id="MCQ4333841.1"/>
    </source>
</evidence>
<feature type="domain" description="DUF7718" evidence="2">
    <location>
        <begin position="11"/>
        <end position="117"/>
    </location>
</feature>
<accession>A0A9R1CUL7</accession>
<dbReference type="Proteomes" id="UP001139494">
    <property type="component" value="Unassembled WGS sequence"/>
</dbReference>
<gene>
    <name evidence="3" type="ORF">KM295_10175</name>
</gene>
<proteinExistence type="predicted"/>
<reference evidence="3" key="1">
    <citation type="journal article" date="2023" name="Front. Microbiol.">
        <title>Genomic-based phylogenetic and metabolic analyses of the genus Natronomonas, and description of Natronomonas aquatica sp. nov.</title>
        <authorList>
            <person name="Garcia-Roldan A."/>
            <person name="Duran-Viseras A."/>
            <person name="de la Haba R.R."/>
            <person name="Corral P."/>
            <person name="Sanchez-Porro C."/>
            <person name="Ventosa A."/>
        </authorList>
    </citation>
    <scope>NUCLEOTIDE SEQUENCE</scope>
    <source>
        <strain evidence="3">F2-12</strain>
    </source>
</reference>
<keyword evidence="4" id="KW-1185">Reference proteome</keyword>
<dbReference type="Pfam" id="PF24839">
    <property type="entry name" value="DUF7718"/>
    <property type="match status" value="1"/>
</dbReference>
<organism evidence="3 4">
    <name type="scientific">Natronomonas aquatica</name>
    <dbReference type="NCBI Taxonomy" id="2841590"/>
    <lineage>
        <taxon>Archaea</taxon>
        <taxon>Methanobacteriati</taxon>
        <taxon>Methanobacteriota</taxon>
        <taxon>Stenosarchaea group</taxon>
        <taxon>Halobacteria</taxon>
        <taxon>Halobacteriales</taxon>
        <taxon>Natronomonadaceae</taxon>
        <taxon>Natronomonas</taxon>
    </lineage>
</organism>
<dbReference type="EMBL" id="JAHLKM010000013">
    <property type="protein sequence ID" value="MCQ4333841.1"/>
    <property type="molecule type" value="Genomic_DNA"/>
</dbReference>
<name>A0A9R1CUL7_9EURY</name>
<evidence type="ECO:0000256" key="1">
    <source>
        <dbReference type="SAM" id="MobiDB-lite"/>
    </source>
</evidence>
<comment type="caution">
    <text evidence="3">The sequence shown here is derived from an EMBL/GenBank/DDBJ whole genome shotgun (WGS) entry which is preliminary data.</text>
</comment>
<evidence type="ECO:0000313" key="4">
    <source>
        <dbReference type="Proteomes" id="UP001139494"/>
    </source>
</evidence>
<dbReference type="InterPro" id="IPR056135">
    <property type="entry name" value="DUF7718"/>
</dbReference>
<protein>
    <recommendedName>
        <fullName evidence="2">DUF7718 domain-containing protein</fullName>
    </recommendedName>
</protein>
<feature type="region of interest" description="Disordered" evidence="1">
    <location>
        <begin position="55"/>
        <end position="96"/>
    </location>
</feature>
<dbReference type="RefSeq" id="WP_256029865.1">
    <property type="nucleotide sequence ID" value="NZ_JAHLKM010000013.1"/>
</dbReference>
<dbReference type="AlphaFoldDB" id="A0A9R1CUL7"/>
<sequence>MTDYEVTPPPERLADRVQLRTAFSTERGEVTKFMIQLEYWLDGDWHEVVRYDHDRDAPGGHDVTEEGVHRDVYRDGEKYDTEEVSPPIPANEAFDHAEEDLRENIERLIKRFEKWHGVKDRSDP</sequence>
<evidence type="ECO:0000259" key="2">
    <source>
        <dbReference type="Pfam" id="PF24839"/>
    </source>
</evidence>
<feature type="compositionally biased region" description="Basic and acidic residues" evidence="1">
    <location>
        <begin position="55"/>
        <end position="81"/>
    </location>
</feature>